<evidence type="ECO:0000259" key="6">
    <source>
        <dbReference type="Pfam" id="PF01555"/>
    </source>
</evidence>
<feature type="domain" description="DNA methylase N-4/N-6" evidence="6">
    <location>
        <begin position="38"/>
        <end position="278"/>
    </location>
</feature>
<dbReference type="InterPro" id="IPR029063">
    <property type="entry name" value="SAM-dependent_MTases_sf"/>
</dbReference>
<evidence type="ECO:0000256" key="5">
    <source>
        <dbReference type="SAM" id="MobiDB-lite"/>
    </source>
</evidence>
<dbReference type="EMBL" id="RCUY01000015">
    <property type="protein sequence ID" value="RLP79400.1"/>
    <property type="molecule type" value="Genomic_DNA"/>
</dbReference>
<dbReference type="AlphaFoldDB" id="A0A3L7AI53"/>
<feature type="compositionally biased region" description="Low complexity" evidence="5">
    <location>
        <begin position="325"/>
        <end position="349"/>
    </location>
</feature>
<reference evidence="7 8" key="1">
    <citation type="submission" date="2018-10" db="EMBL/GenBank/DDBJ databases">
        <authorList>
            <person name="Li J."/>
        </authorList>
    </citation>
    <scope>NUCLEOTIDE SEQUENCE [LARGE SCALE GENOMIC DNA]</scope>
    <source>
        <strain evidence="7 8">JCM 11654</strain>
    </source>
</reference>
<proteinExistence type="inferred from homology"/>
<dbReference type="OrthoDB" id="9773060at2"/>
<comment type="similarity">
    <text evidence="1 4">Belongs to the N(4)/N(6)-methyltransferase family.</text>
</comment>
<feature type="compositionally biased region" description="Low complexity" evidence="5">
    <location>
        <begin position="362"/>
        <end position="398"/>
    </location>
</feature>
<feature type="compositionally biased region" description="Low complexity" evidence="5">
    <location>
        <begin position="445"/>
        <end position="454"/>
    </location>
</feature>
<accession>A0A3L7AI53</accession>
<dbReference type="PRINTS" id="PR00508">
    <property type="entry name" value="S21N4MTFRASE"/>
</dbReference>
<evidence type="ECO:0000313" key="8">
    <source>
        <dbReference type="Proteomes" id="UP000269438"/>
    </source>
</evidence>
<dbReference type="InterPro" id="IPR002052">
    <property type="entry name" value="DNA_methylase_N6_adenine_CS"/>
</dbReference>
<keyword evidence="3 7" id="KW-0808">Transferase</keyword>
<gene>
    <name evidence="7" type="ORF">D9V34_16610</name>
</gene>
<feature type="compositionally biased region" description="Low complexity" evidence="5">
    <location>
        <begin position="302"/>
        <end position="311"/>
    </location>
</feature>
<dbReference type="GO" id="GO:0008170">
    <property type="term" value="F:N-methyltransferase activity"/>
    <property type="evidence" value="ECO:0007669"/>
    <property type="project" value="InterPro"/>
</dbReference>
<protein>
    <recommendedName>
        <fullName evidence="4">Methyltransferase</fullName>
        <ecNumber evidence="4">2.1.1.-</ecNumber>
    </recommendedName>
</protein>
<evidence type="ECO:0000256" key="2">
    <source>
        <dbReference type="ARBA" id="ARBA00022603"/>
    </source>
</evidence>
<evidence type="ECO:0000256" key="4">
    <source>
        <dbReference type="RuleBase" id="RU362026"/>
    </source>
</evidence>
<dbReference type="SUPFAM" id="SSF53335">
    <property type="entry name" value="S-adenosyl-L-methionine-dependent methyltransferases"/>
    <property type="match status" value="1"/>
</dbReference>
<comment type="caution">
    <text evidence="7">The sequence shown here is derived from an EMBL/GenBank/DDBJ whole genome shotgun (WGS) entry which is preliminary data.</text>
</comment>
<feature type="region of interest" description="Disordered" evidence="5">
    <location>
        <begin position="286"/>
        <end position="398"/>
    </location>
</feature>
<dbReference type="EC" id="2.1.1.-" evidence="4"/>
<organism evidence="7 8">
    <name type="scientific">Mycetocola lacteus</name>
    <dbReference type="NCBI Taxonomy" id="76637"/>
    <lineage>
        <taxon>Bacteria</taxon>
        <taxon>Bacillati</taxon>
        <taxon>Actinomycetota</taxon>
        <taxon>Actinomycetes</taxon>
        <taxon>Micrococcales</taxon>
        <taxon>Microbacteriaceae</taxon>
        <taxon>Mycetocola</taxon>
    </lineage>
</organism>
<dbReference type="PROSITE" id="PS00092">
    <property type="entry name" value="N6_MTASE"/>
    <property type="match status" value="1"/>
</dbReference>
<dbReference type="Gene3D" id="3.40.50.150">
    <property type="entry name" value="Vaccinia Virus protein VP39"/>
    <property type="match status" value="1"/>
</dbReference>
<evidence type="ECO:0000256" key="1">
    <source>
        <dbReference type="ARBA" id="ARBA00006594"/>
    </source>
</evidence>
<keyword evidence="2 7" id="KW-0489">Methyltransferase</keyword>
<dbReference type="GO" id="GO:0032259">
    <property type="term" value="P:methylation"/>
    <property type="evidence" value="ECO:0007669"/>
    <property type="project" value="UniProtKB-KW"/>
</dbReference>
<evidence type="ECO:0000256" key="3">
    <source>
        <dbReference type="ARBA" id="ARBA00022679"/>
    </source>
</evidence>
<name>A0A3L7AI53_9MICO</name>
<dbReference type="GO" id="GO:0003677">
    <property type="term" value="F:DNA binding"/>
    <property type="evidence" value="ECO:0007669"/>
    <property type="project" value="InterPro"/>
</dbReference>
<dbReference type="InterPro" id="IPR001091">
    <property type="entry name" value="RM_Methyltransferase"/>
</dbReference>
<keyword evidence="8" id="KW-1185">Reference proteome</keyword>
<dbReference type="InterPro" id="IPR002941">
    <property type="entry name" value="DNA_methylase_N4/N6"/>
</dbReference>
<feature type="region of interest" description="Disordered" evidence="5">
    <location>
        <begin position="430"/>
        <end position="460"/>
    </location>
</feature>
<evidence type="ECO:0000313" key="7">
    <source>
        <dbReference type="EMBL" id="RLP79400.1"/>
    </source>
</evidence>
<dbReference type="Proteomes" id="UP000269438">
    <property type="component" value="Unassembled WGS sequence"/>
</dbReference>
<sequence length="460" mass="49640">MAESGSLTVARDFPQSSEIWHGDNLELLAELPDESFTVIYIDPPFNTGRSQARHVTTAVRSEPGVSGSVGFKGKSYQRIRGELRTYDDTFDDYWTFLEPRLLEAWRLLGPEGTLYVHLDYREAHYAKVMLDAIFGRDSFLNELIWAYDYGAKATRRWPTKHDTILVYVKDPAQYHFDSTAVDREPYMAPGLVTPQKAARGKLPTDVWWHTIVSPTGKEKTGYPTQKPLGILRRIIQASSREGDWILDFFAGSGTTGAAARELGRNFVLIDQNPQAIEVMRRRFGMDPDADSADTVVPPLEDTPATRAAAKPKTPKAPAKPRAKAAAKSTTVKASSAAAKAKTAAKAKAAPGAKGSDASTTVAAKAPTKGSTKTAAKAATVTKPRAARTRVTAPETSVESEAPIIAEPAAANLAAAETAVIAVTESVSVEVPETQVAPRPRPVPGPGLRRVVPLPETALAD</sequence>
<dbReference type="Pfam" id="PF01555">
    <property type="entry name" value="N6_N4_Mtase"/>
    <property type="match status" value="1"/>
</dbReference>